<dbReference type="InterPro" id="IPR027417">
    <property type="entry name" value="P-loop_NTPase"/>
</dbReference>
<dbReference type="GO" id="GO:0006260">
    <property type="term" value="P:DNA replication"/>
    <property type="evidence" value="ECO:0007669"/>
    <property type="project" value="TreeGrafter"/>
</dbReference>
<dbReference type="SUPFAM" id="SSF52540">
    <property type="entry name" value="P-loop containing nucleoside triphosphate hydrolases"/>
    <property type="match status" value="1"/>
</dbReference>
<organism evidence="2 3">
    <name type="scientific">Acinetobacter ursingii ANC 3649</name>
    <dbReference type="NCBI Taxonomy" id="1257043"/>
    <lineage>
        <taxon>Bacteria</taxon>
        <taxon>Pseudomonadati</taxon>
        <taxon>Pseudomonadota</taxon>
        <taxon>Gammaproteobacteria</taxon>
        <taxon>Moraxellales</taxon>
        <taxon>Moraxellaceae</taxon>
        <taxon>Acinetobacter</taxon>
    </lineage>
</organism>
<protein>
    <recommendedName>
        <fullName evidence="1">IstB-like ATP-binding domain-containing protein</fullName>
    </recommendedName>
</protein>
<accession>N9BY98</accession>
<dbReference type="HOGENOM" id="CLU_062999_3_1_6"/>
<dbReference type="Gene3D" id="3.40.50.300">
    <property type="entry name" value="P-loop containing nucleotide triphosphate hydrolases"/>
    <property type="match status" value="1"/>
</dbReference>
<dbReference type="EMBL" id="APQC01000023">
    <property type="protein sequence ID" value="ENV78266.1"/>
    <property type="molecule type" value="Genomic_DNA"/>
</dbReference>
<dbReference type="Proteomes" id="UP000013276">
    <property type="component" value="Unassembled WGS sequence"/>
</dbReference>
<feature type="domain" description="IstB-like ATP-binding" evidence="1">
    <location>
        <begin position="94"/>
        <end position="208"/>
    </location>
</feature>
<name>N9BY98_9GAMM</name>
<dbReference type="InterPro" id="IPR002611">
    <property type="entry name" value="IstB_ATP-bd"/>
</dbReference>
<dbReference type="AlphaFoldDB" id="N9BY98"/>
<dbReference type="GO" id="GO:0005524">
    <property type="term" value="F:ATP binding"/>
    <property type="evidence" value="ECO:0007669"/>
    <property type="project" value="InterPro"/>
</dbReference>
<dbReference type="Pfam" id="PF01695">
    <property type="entry name" value="IstB_IS21"/>
    <property type="match status" value="1"/>
</dbReference>
<sequence length="215" mass="24748">MTDQLCPIHHEHMTLIGGHLICKSCANENVIHVQEQHSAEIQKHLLQQRLSNSGLGLRKRYIHCGFKNFSITKVAQEDAVNHYQCFAQKLISGESCNLALLGSSGNGKMHLSASIIRNILHSSFCSVRYFISAEIAQKMMDSWSDHSSSEDEIIRQLTSFDLLVIDEYEIHDRHEKRLEMVHKVLYSRYDQMKSTLLISNFSLAQFERFRNQTLV</sequence>
<dbReference type="PANTHER" id="PTHR30050">
    <property type="entry name" value="CHROMOSOMAL REPLICATION INITIATOR PROTEIN DNAA"/>
    <property type="match status" value="1"/>
</dbReference>
<dbReference type="PATRIC" id="fig|1257043.3.peg.3211"/>
<gene>
    <name evidence="2" type="ORF">F942_03275</name>
</gene>
<keyword evidence="3" id="KW-1185">Reference proteome</keyword>
<reference evidence="2 3" key="1">
    <citation type="submission" date="2013-02" db="EMBL/GenBank/DDBJ databases">
        <title>The Genome Sequence of Acinetobacter ursingii NIPH ANC_3649.</title>
        <authorList>
            <consortium name="The Broad Institute Genome Sequencing Platform"/>
            <consortium name="The Broad Institute Genome Sequencing Center for Infectious Disease"/>
            <person name="Cerqueira G."/>
            <person name="Feldgarden M."/>
            <person name="Courvalin P."/>
            <person name="Perichon B."/>
            <person name="Grillot-Courvalin C."/>
            <person name="Clermont D."/>
            <person name="Rocha E."/>
            <person name="Yoon E.-J."/>
            <person name="Nemec A."/>
            <person name="Walker B."/>
            <person name="Young S.K."/>
            <person name="Zeng Q."/>
            <person name="Gargeya S."/>
            <person name="Fitzgerald M."/>
            <person name="Haas B."/>
            <person name="Abouelleil A."/>
            <person name="Alvarado L."/>
            <person name="Arachchi H.M."/>
            <person name="Berlin A.M."/>
            <person name="Chapman S.B."/>
            <person name="Dewar J."/>
            <person name="Goldberg J."/>
            <person name="Griggs A."/>
            <person name="Gujja S."/>
            <person name="Hansen M."/>
            <person name="Howarth C."/>
            <person name="Imamovic A."/>
            <person name="Larimer J."/>
            <person name="McCowan C."/>
            <person name="Murphy C."/>
            <person name="Neiman D."/>
            <person name="Pearson M."/>
            <person name="Priest M."/>
            <person name="Roberts A."/>
            <person name="Saif S."/>
            <person name="Shea T."/>
            <person name="Sisk P."/>
            <person name="Sykes S."/>
            <person name="Wortman J."/>
            <person name="Nusbaum C."/>
            <person name="Birren B."/>
        </authorList>
    </citation>
    <scope>NUCLEOTIDE SEQUENCE [LARGE SCALE GENOMIC DNA]</scope>
    <source>
        <strain evidence="2 3">ANC 3649</strain>
    </source>
</reference>
<evidence type="ECO:0000313" key="3">
    <source>
        <dbReference type="Proteomes" id="UP000013276"/>
    </source>
</evidence>
<evidence type="ECO:0000313" key="2">
    <source>
        <dbReference type="EMBL" id="ENV78266.1"/>
    </source>
</evidence>
<proteinExistence type="predicted"/>
<comment type="caution">
    <text evidence="2">The sequence shown here is derived from an EMBL/GenBank/DDBJ whole genome shotgun (WGS) entry which is preliminary data.</text>
</comment>
<dbReference type="PANTHER" id="PTHR30050:SF4">
    <property type="entry name" value="ATP-BINDING PROTEIN RV3427C IN INSERTION SEQUENCE-RELATED"/>
    <property type="match status" value="1"/>
</dbReference>
<evidence type="ECO:0000259" key="1">
    <source>
        <dbReference type="Pfam" id="PF01695"/>
    </source>
</evidence>